<gene>
    <name evidence="1" type="ORF">GCM10011573_28420</name>
</gene>
<protein>
    <submittedName>
        <fullName evidence="1">Uncharacterized protein</fullName>
    </submittedName>
</protein>
<dbReference type="EMBL" id="BMKI01000007">
    <property type="protein sequence ID" value="GGC97183.1"/>
    <property type="molecule type" value="Genomic_DNA"/>
</dbReference>
<evidence type="ECO:0000313" key="1">
    <source>
        <dbReference type="EMBL" id="GGC97183.1"/>
    </source>
</evidence>
<reference evidence="2" key="1">
    <citation type="journal article" date="2019" name="Int. J. Syst. Evol. Microbiol.">
        <title>The Global Catalogue of Microorganisms (GCM) 10K type strain sequencing project: providing services to taxonomists for standard genome sequencing and annotation.</title>
        <authorList>
            <consortium name="The Broad Institute Genomics Platform"/>
            <consortium name="The Broad Institute Genome Sequencing Center for Infectious Disease"/>
            <person name="Wu L."/>
            <person name="Ma J."/>
        </authorList>
    </citation>
    <scope>NUCLEOTIDE SEQUENCE [LARGE SCALE GENOMIC DNA]</scope>
    <source>
        <strain evidence="2">CGMCC 1.15942</strain>
    </source>
</reference>
<name>A0ABQ1PGZ2_9ENTE</name>
<evidence type="ECO:0000313" key="2">
    <source>
        <dbReference type="Proteomes" id="UP000630615"/>
    </source>
</evidence>
<dbReference type="RefSeq" id="WP_088270756.1">
    <property type="nucleotide sequence ID" value="NZ_BMKI01000007.1"/>
</dbReference>
<proteinExistence type="predicted"/>
<keyword evidence="2" id="KW-1185">Reference proteome</keyword>
<accession>A0ABQ1PGZ2</accession>
<comment type="caution">
    <text evidence="1">The sequence shown here is derived from an EMBL/GenBank/DDBJ whole genome shotgun (WGS) entry which is preliminary data.</text>
</comment>
<sequence length="112" mass="12744">MKKIRSFKMYVLITLLVALLVIQPTTIVYYAKGADRQLWELVTPSTSQEGEFTEEPQEIVFVYRRKKSSIPSQLITIPPTIATIPPGREQSSRYGELLRGFSGIFLFGSMRS</sequence>
<dbReference type="Proteomes" id="UP000630615">
    <property type="component" value="Unassembled WGS sequence"/>
</dbReference>
<organism evidence="1 2">
    <name type="scientific">Enterococcus wangshanyuanii</name>
    <dbReference type="NCBI Taxonomy" id="2005703"/>
    <lineage>
        <taxon>Bacteria</taxon>
        <taxon>Bacillati</taxon>
        <taxon>Bacillota</taxon>
        <taxon>Bacilli</taxon>
        <taxon>Lactobacillales</taxon>
        <taxon>Enterococcaceae</taxon>
        <taxon>Enterococcus</taxon>
    </lineage>
</organism>